<dbReference type="Gene3D" id="3.90.1680.10">
    <property type="entry name" value="SOS response associated peptidase-like"/>
    <property type="match status" value="1"/>
</dbReference>
<comment type="similarity">
    <text evidence="1 8">Belongs to the SOS response-associated peptidase family.</text>
</comment>
<dbReference type="SUPFAM" id="SSF143081">
    <property type="entry name" value="BB1717-like"/>
    <property type="match status" value="1"/>
</dbReference>
<gene>
    <name evidence="9" type="ORF">RB548_10000</name>
</gene>
<evidence type="ECO:0000256" key="4">
    <source>
        <dbReference type="ARBA" id="ARBA00022801"/>
    </source>
</evidence>
<keyword evidence="10" id="KW-1185">Reference proteome</keyword>
<dbReference type="EC" id="3.4.-.-" evidence="8"/>
<dbReference type="InterPro" id="IPR036590">
    <property type="entry name" value="SRAP-like"/>
</dbReference>
<evidence type="ECO:0000256" key="1">
    <source>
        <dbReference type="ARBA" id="ARBA00008136"/>
    </source>
</evidence>
<evidence type="ECO:0000313" key="10">
    <source>
        <dbReference type="Proteomes" id="UP001432360"/>
    </source>
</evidence>
<reference evidence="9" key="1">
    <citation type="submission" date="2023-08" db="EMBL/GenBank/DDBJ databases">
        <title>Complete genome sequence of Sinorhizobium chiapanecum ITTG S70 isolated from Acaciella angustissima nodules in Chiapas-Mexico.</title>
        <authorList>
            <person name="Rincon-Rosales R."/>
            <person name="Rogel M.A."/>
            <person name="Rincon-Medina C.I."/>
            <person name="Guerrero G."/>
            <person name="Manzano-Gomez L.A."/>
            <person name="Lopez-Lopez A."/>
            <person name="Rincon Molina F.A."/>
            <person name="Martinez-Romero E."/>
        </authorList>
    </citation>
    <scope>NUCLEOTIDE SEQUENCE</scope>
    <source>
        <strain evidence="9">ITTG S70</strain>
    </source>
</reference>
<keyword evidence="4 8" id="KW-0378">Hydrolase</keyword>
<dbReference type="PANTHER" id="PTHR13604:SF0">
    <property type="entry name" value="ABASIC SITE PROCESSING PROTEIN HMCES"/>
    <property type="match status" value="1"/>
</dbReference>
<dbReference type="Pfam" id="PF02586">
    <property type="entry name" value="SRAP"/>
    <property type="match status" value="1"/>
</dbReference>
<sequence length="234" mass="26797">MCGRVYIKSTLEGLFRAFSFAQREAGAEALANQFPRYNGAPTLFYPIIIRDVVRDPDVFGPTFVSARWGLVPGWMKQQRPGRPPINARREGISTNGMFKWAYANRRCLIPIDGFFEWKDIYSTGKNKQPYAIAMRSGEPFALAGIWETWRDPETDEDIRTFCVITCPPNDMMATIHDRMPVILHPEDYARWLSPEPDPYDLMTPFPAELMTMWPIDRKVGSPKNDSADILDPVD</sequence>
<keyword evidence="6" id="KW-0238">DNA-binding</keyword>
<evidence type="ECO:0000256" key="5">
    <source>
        <dbReference type="ARBA" id="ARBA00023124"/>
    </source>
</evidence>
<keyword evidence="2 8" id="KW-0645">Protease</keyword>
<dbReference type="Proteomes" id="UP001432360">
    <property type="component" value="Chromosome"/>
</dbReference>
<evidence type="ECO:0000256" key="2">
    <source>
        <dbReference type="ARBA" id="ARBA00022670"/>
    </source>
</evidence>
<dbReference type="EMBL" id="CP133148">
    <property type="protein sequence ID" value="WVT05697.1"/>
    <property type="molecule type" value="Genomic_DNA"/>
</dbReference>
<evidence type="ECO:0000256" key="3">
    <source>
        <dbReference type="ARBA" id="ARBA00022763"/>
    </source>
</evidence>
<keyword evidence="7" id="KW-0456">Lyase</keyword>
<protein>
    <recommendedName>
        <fullName evidence="8">Abasic site processing protein</fullName>
        <ecNumber evidence="8">3.4.-.-</ecNumber>
    </recommendedName>
</protein>
<proteinExistence type="inferred from homology"/>
<dbReference type="InterPro" id="IPR003738">
    <property type="entry name" value="SRAP"/>
</dbReference>
<evidence type="ECO:0000256" key="7">
    <source>
        <dbReference type="ARBA" id="ARBA00023239"/>
    </source>
</evidence>
<evidence type="ECO:0000256" key="8">
    <source>
        <dbReference type="RuleBase" id="RU364100"/>
    </source>
</evidence>
<organism evidence="9 10">
    <name type="scientific">Sinorhizobium chiapasense</name>
    <dbReference type="NCBI Taxonomy" id="501572"/>
    <lineage>
        <taxon>Bacteria</taxon>
        <taxon>Pseudomonadati</taxon>
        <taxon>Pseudomonadota</taxon>
        <taxon>Alphaproteobacteria</taxon>
        <taxon>Hyphomicrobiales</taxon>
        <taxon>Rhizobiaceae</taxon>
        <taxon>Sinorhizobium/Ensifer group</taxon>
        <taxon>Sinorhizobium</taxon>
    </lineage>
</organism>
<name>A0ABZ2BHQ9_9HYPH</name>
<keyword evidence="3" id="KW-0227">DNA damage</keyword>
<evidence type="ECO:0000256" key="6">
    <source>
        <dbReference type="ARBA" id="ARBA00023125"/>
    </source>
</evidence>
<keyword evidence="5" id="KW-0190">Covalent protein-DNA linkage</keyword>
<evidence type="ECO:0000313" key="9">
    <source>
        <dbReference type="EMBL" id="WVT05697.1"/>
    </source>
</evidence>
<dbReference type="RefSeq" id="WP_331374772.1">
    <property type="nucleotide sequence ID" value="NZ_CP133148.1"/>
</dbReference>
<dbReference type="PANTHER" id="PTHR13604">
    <property type="entry name" value="DC12-RELATED"/>
    <property type="match status" value="1"/>
</dbReference>
<accession>A0ABZ2BHQ9</accession>